<feature type="compositionally biased region" description="Low complexity" evidence="6">
    <location>
        <begin position="497"/>
        <end position="548"/>
    </location>
</feature>
<dbReference type="Gene3D" id="1.25.40.90">
    <property type="match status" value="1"/>
</dbReference>
<dbReference type="Proteomes" id="UP001165190">
    <property type="component" value="Unassembled WGS sequence"/>
</dbReference>
<comment type="subcellular location">
    <subcellularLocation>
        <location evidence="1">Membrane</location>
        <topology evidence="1">Peripheral membrane protein</topology>
    </subcellularLocation>
</comment>
<keyword evidence="5" id="KW-0472">Membrane</keyword>
<dbReference type="SUPFAM" id="SSF89009">
    <property type="entry name" value="GAT-like domain"/>
    <property type="match status" value="1"/>
</dbReference>
<dbReference type="Gene3D" id="1.20.58.160">
    <property type="match status" value="1"/>
</dbReference>
<dbReference type="GO" id="GO:0016020">
    <property type="term" value="C:membrane"/>
    <property type="evidence" value="ECO:0007669"/>
    <property type="project" value="UniProtKB-SubCell"/>
</dbReference>
<dbReference type="InterPro" id="IPR008942">
    <property type="entry name" value="ENTH_VHS"/>
</dbReference>
<comment type="similarity">
    <text evidence="2">Belongs to the TOM1 family.</text>
</comment>
<feature type="region of interest" description="Disordered" evidence="6">
    <location>
        <begin position="404"/>
        <end position="444"/>
    </location>
</feature>
<sequence>MMMMSSASSSAAAVAVDKATSDLLIGPDWTMNIDICDSVNSNHWQAKDVVKAVKRRLQHKSSKVQLLALTLLETMVKNCGDYVHFQIAERNVLGEMVKIVRKKADMLVRDKILTLLDSWQEAFGGPGGKHPQYYWAYDELRRSGVEFPKRSSNAAPIFTPPATHPTMNPGYGMPSNSSRRLDETMATEIESLSLSSLDSMRDVMELLSDMLQAVNPSDSAAVKDEVIVDLVNRCRSNQKKLMQMLTTTGDEELLARGLELNDGLQSLLAKHDTIAVGSPLPIEAAGSSPKPTEASSSNTSIEVKSPAPNISPPGPVATVTRSHIDEEEEEEDDFAQLARRHSRAQFPSSQSASAGTGGAIVPISNATAATSIPSNALALPDPPAAVRTSKEQDLIDLLSLTLSTTSASTPHTPPTPSASHQNMHQGPVTPSSSQGSPYASQTYPGSRGAVAYNSYVVPWAQPQTPSQPQYLSQQNIQASSQMGPQSQSQTQFQAGHQTQNQSNSPSQFQSQTLHQAQQQTHHQPQAQSATQNQPYGQPQYQPYFQPQYGYPPPPWAATPGYFSSQNHRPAANMFSTPGANVVASNSPTATIPLQHNSFTARGTNGDAWTSSGPRNTAPAAGQKPFIPSYRLFEDLNVLGNADGRHKMTTSSSTSPNLSGNNTQSMVGGRK</sequence>
<dbReference type="FunFam" id="1.25.40.90:FF:000028">
    <property type="entry name" value="TOM1-like protein 2"/>
    <property type="match status" value="1"/>
</dbReference>
<evidence type="ECO:0000259" key="8">
    <source>
        <dbReference type="PROSITE" id="PS50909"/>
    </source>
</evidence>
<keyword evidence="10" id="KW-1185">Reference proteome</keyword>
<dbReference type="PANTHER" id="PTHR45898">
    <property type="entry name" value="TOM1-LIKE PROTEIN"/>
    <property type="match status" value="1"/>
</dbReference>
<evidence type="ECO:0000313" key="10">
    <source>
        <dbReference type="Proteomes" id="UP001165190"/>
    </source>
</evidence>
<feature type="region of interest" description="Disordered" evidence="6">
    <location>
        <begin position="280"/>
        <end position="357"/>
    </location>
</feature>
<name>A0A9W7MJ37_HIBTR</name>
<dbReference type="AlphaFoldDB" id="A0A9W7MJ37"/>
<evidence type="ECO:0000313" key="9">
    <source>
        <dbReference type="EMBL" id="GMJ01645.1"/>
    </source>
</evidence>
<keyword evidence="4" id="KW-0653">Protein transport</keyword>
<feature type="compositionally biased region" description="Polar residues" evidence="6">
    <location>
        <begin position="421"/>
        <end position="444"/>
    </location>
</feature>
<feature type="region of interest" description="Disordered" evidence="6">
    <location>
        <begin position="463"/>
        <end position="548"/>
    </location>
</feature>
<keyword evidence="3" id="KW-0813">Transport</keyword>
<dbReference type="Pfam" id="PF03127">
    <property type="entry name" value="GAT"/>
    <property type="match status" value="1"/>
</dbReference>
<dbReference type="GO" id="GO:0035091">
    <property type="term" value="F:phosphatidylinositol binding"/>
    <property type="evidence" value="ECO:0007669"/>
    <property type="project" value="InterPro"/>
</dbReference>
<evidence type="ECO:0000256" key="4">
    <source>
        <dbReference type="ARBA" id="ARBA00022927"/>
    </source>
</evidence>
<evidence type="ECO:0000256" key="5">
    <source>
        <dbReference type="ARBA" id="ARBA00023136"/>
    </source>
</evidence>
<dbReference type="InterPro" id="IPR004152">
    <property type="entry name" value="GAT_dom"/>
</dbReference>
<organism evidence="9 10">
    <name type="scientific">Hibiscus trionum</name>
    <name type="common">Flower of an hour</name>
    <dbReference type="NCBI Taxonomy" id="183268"/>
    <lineage>
        <taxon>Eukaryota</taxon>
        <taxon>Viridiplantae</taxon>
        <taxon>Streptophyta</taxon>
        <taxon>Embryophyta</taxon>
        <taxon>Tracheophyta</taxon>
        <taxon>Spermatophyta</taxon>
        <taxon>Magnoliopsida</taxon>
        <taxon>eudicotyledons</taxon>
        <taxon>Gunneridae</taxon>
        <taxon>Pentapetalae</taxon>
        <taxon>rosids</taxon>
        <taxon>malvids</taxon>
        <taxon>Malvales</taxon>
        <taxon>Malvaceae</taxon>
        <taxon>Malvoideae</taxon>
        <taxon>Hibiscus</taxon>
    </lineage>
</organism>
<accession>A0A9W7MJ37</accession>
<reference evidence="9" key="1">
    <citation type="submission" date="2023-05" db="EMBL/GenBank/DDBJ databases">
        <title>Genome and transcriptome analyses reveal genes involved in the formation of fine ridges on petal epidermal cells in Hibiscus trionum.</title>
        <authorList>
            <person name="Koshimizu S."/>
            <person name="Masuda S."/>
            <person name="Ishii T."/>
            <person name="Shirasu K."/>
            <person name="Hoshino A."/>
            <person name="Arita M."/>
        </authorList>
    </citation>
    <scope>NUCLEOTIDE SEQUENCE</scope>
    <source>
        <strain evidence="9">Hamamatsu line</strain>
    </source>
</reference>
<feature type="compositionally biased region" description="Polar residues" evidence="6">
    <location>
        <begin position="463"/>
        <end position="496"/>
    </location>
</feature>
<evidence type="ECO:0000259" key="7">
    <source>
        <dbReference type="PROSITE" id="PS50179"/>
    </source>
</evidence>
<gene>
    <name evidence="9" type="ORF">HRI_003833700</name>
</gene>
<evidence type="ECO:0000256" key="3">
    <source>
        <dbReference type="ARBA" id="ARBA00022448"/>
    </source>
</evidence>
<feature type="compositionally biased region" description="Acidic residues" evidence="6">
    <location>
        <begin position="325"/>
        <end position="334"/>
    </location>
</feature>
<dbReference type="CDD" id="cd14231">
    <property type="entry name" value="GAT_GGA-like_plant"/>
    <property type="match status" value="1"/>
</dbReference>
<dbReference type="InterPro" id="IPR002014">
    <property type="entry name" value="VHS_dom"/>
</dbReference>
<feature type="domain" description="VHS" evidence="7">
    <location>
        <begin position="19"/>
        <end position="148"/>
    </location>
</feature>
<dbReference type="SMART" id="SM00288">
    <property type="entry name" value="VHS"/>
    <property type="match status" value="1"/>
</dbReference>
<dbReference type="Pfam" id="PF00790">
    <property type="entry name" value="VHS"/>
    <property type="match status" value="1"/>
</dbReference>
<evidence type="ECO:0000256" key="2">
    <source>
        <dbReference type="ARBA" id="ARBA00007708"/>
    </source>
</evidence>
<dbReference type="PANTHER" id="PTHR45898:SF2">
    <property type="entry name" value="TOM1-LIKE PROTEIN 6"/>
    <property type="match status" value="1"/>
</dbReference>
<evidence type="ECO:0000256" key="1">
    <source>
        <dbReference type="ARBA" id="ARBA00004170"/>
    </source>
</evidence>
<dbReference type="GO" id="GO:0043130">
    <property type="term" value="F:ubiquitin binding"/>
    <property type="evidence" value="ECO:0007669"/>
    <property type="project" value="InterPro"/>
</dbReference>
<dbReference type="PROSITE" id="PS50179">
    <property type="entry name" value="VHS"/>
    <property type="match status" value="1"/>
</dbReference>
<dbReference type="InterPro" id="IPR044836">
    <property type="entry name" value="TOL_plant"/>
</dbReference>
<dbReference type="InterPro" id="IPR038425">
    <property type="entry name" value="GAT_sf"/>
</dbReference>
<dbReference type="EMBL" id="BSYR01000035">
    <property type="protein sequence ID" value="GMJ01645.1"/>
    <property type="molecule type" value="Genomic_DNA"/>
</dbReference>
<dbReference type="GO" id="GO:0005737">
    <property type="term" value="C:cytoplasm"/>
    <property type="evidence" value="ECO:0007669"/>
    <property type="project" value="UniProtKB-ARBA"/>
</dbReference>
<comment type="caution">
    <text evidence="9">The sequence shown here is derived from an EMBL/GenBank/DDBJ whole genome shotgun (WGS) entry which is preliminary data.</text>
</comment>
<evidence type="ECO:0000256" key="6">
    <source>
        <dbReference type="SAM" id="MobiDB-lite"/>
    </source>
</evidence>
<feature type="region of interest" description="Disordered" evidence="6">
    <location>
        <begin position="641"/>
        <end position="670"/>
    </location>
</feature>
<dbReference type="GO" id="GO:0043328">
    <property type="term" value="P:protein transport to vacuole involved in ubiquitin-dependent protein catabolic process via the multivesicular body sorting pathway"/>
    <property type="evidence" value="ECO:0007669"/>
    <property type="project" value="InterPro"/>
</dbReference>
<protein>
    <submittedName>
        <fullName evidence="9">Uncharacterized protein</fullName>
    </submittedName>
</protein>
<feature type="compositionally biased region" description="Polar residues" evidence="6">
    <location>
        <begin position="289"/>
        <end position="302"/>
    </location>
</feature>
<feature type="domain" description="GAT" evidence="8">
    <location>
        <begin position="188"/>
        <end position="276"/>
    </location>
</feature>
<dbReference type="OrthoDB" id="2018246at2759"/>
<feature type="compositionally biased region" description="Polar residues" evidence="6">
    <location>
        <begin position="648"/>
        <end position="670"/>
    </location>
</feature>
<dbReference type="PROSITE" id="PS50909">
    <property type="entry name" value="GAT"/>
    <property type="match status" value="1"/>
</dbReference>
<dbReference type="SUPFAM" id="SSF48464">
    <property type="entry name" value="ENTH/VHS domain"/>
    <property type="match status" value="1"/>
</dbReference>
<proteinExistence type="inferred from homology"/>
<dbReference type="CDD" id="cd03561">
    <property type="entry name" value="VHS"/>
    <property type="match status" value="1"/>
</dbReference>